<protein>
    <recommendedName>
        <fullName evidence="1">Stage 0 sporulation protein A homolog</fullName>
    </recommendedName>
</protein>
<dbReference type="CDD" id="cd17906">
    <property type="entry name" value="CheX"/>
    <property type="match status" value="1"/>
</dbReference>
<keyword evidence="4" id="KW-0597">Phosphoprotein</keyword>
<dbReference type="AlphaFoldDB" id="A0AAU7VI11"/>
<dbReference type="InterPro" id="IPR052048">
    <property type="entry name" value="ST_Response_Regulator"/>
</dbReference>
<dbReference type="InterPro" id="IPR011006">
    <property type="entry name" value="CheY-like_superfamily"/>
</dbReference>
<sequence length="287" mass="31888">MEKAKILVVDDSPFSVSVLRDIITDLGHQVIGEAGSLEETIEFVKNNTPDLVTMDITIPGTDGFECTREIHKINNDIKVIMVSSMKDDVIEKKAKQHKISGFVQKPVDPEELKTAIDSVLQDEKIFLELQNSYYNVFKESFLDNLNRFAKILPQVEECKNKSLEMNSRGVTVVVGIIGSCSGRMVLDMSHQTANKISNLVLKRETKNQDELMAFMGEFANVVGGNACSMLNRKNKLYNLRVAPPTVLHGESLTISNANIEVKSMVAQSELGEIQLNIGFKKGGYDGF</sequence>
<evidence type="ECO:0000256" key="4">
    <source>
        <dbReference type="PROSITE-ProRule" id="PRU00169"/>
    </source>
</evidence>
<dbReference type="InterPro" id="IPR001789">
    <property type="entry name" value="Sig_transdc_resp-reg_receiver"/>
</dbReference>
<dbReference type="PANTHER" id="PTHR43228:SF1">
    <property type="entry name" value="TWO-COMPONENT RESPONSE REGULATOR ARR22"/>
    <property type="match status" value="1"/>
</dbReference>
<dbReference type="PANTHER" id="PTHR43228">
    <property type="entry name" value="TWO-COMPONENT RESPONSE REGULATOR"/>
    <property type="match status" value="1"/>
</dbReference>
<keyword evidence="2" id="KW-0145">Chemotaxis</keyword>
<dbReference type="RefSeq" id="WP_350342433.1">
    <property type="nucleotide sequence ID" value="NZ_CP158367.1"/>
</dbReference>
<name>A0AAU7VI11_9FIRM</name>
<organism evidence="6">
    <name type="scientific">Proteinivorax tanatarense</name>
    <dbReference type="NCBI Taxonomy" id="1260629"/>
    <lineage>
        <taxon>Bacteria</taxon>
        <taxon>Bacillati</taxon>
        <taxon>Bacillota</taxon>
        <taxon>Clostridia</taxon>
        <taxon>Eubacteriales</taxon>
        <taxon>Proteinivoracaceae</taxon>
        <taxon>Proteinivorax</taxon>
    </lineage>
</organism>
<dbReference type="SUPFAM" id="SSF103039">
    <property type="entry name" value="CheC-like"/>
    <property type="match status" value="1"/>
</dbReference>
<reference evidence="6" key="1">
    <citation type="journal article" date="2013" name="Extremophiles">
        <title>Proteinivorax tanatarense gen. nov., sp. nov., an anaerobic, haloalkaliphilic, proteolytic bacterium isolated from a decaying algal bloom, and proposal of Proteinivoraceae fam. nov.</title>
        <authorList>
            <person name="Kevbrin V."/>
            <person name="Boltyanskaya Y."/>
            <person name="Zhilina T."/>
            <person name="Kolganova T."/>
            <person name="Lavrentjeva E."/>
            <person name="Kuznetsov B."/>
        </authorList>
    </citation>
    <scope>NUCLEOTIDE SEQUENCE</scope>
    <source>
        <strain evidence="6">Z-910T</strain>
    </source>
</reference>
<evidence type="ECO:0000256" key="1">
    <source>
        <dbReference type="ARBA" id="ARBA00018672"/>
    </source>
</evidence>
<dbReference type="Gene3D" id="3.40.1550.10">
    <property type="entry name" value="CheC-like"/>
    <property type="match status" value="1"/>
</dbReference>
<evidence type="ECO:0000313" key="6">
    <source>
        <dbReference type="EMBL" id="XBX73671.1"/>
    </source>
</evidence>
<feature type="modified residue" description="4-aspartylphosphate" evidence="4">
    <location>
        <position position="55"/>
    </location>
</feature>
<dbReference type="Gene3D" id="3.40.50.2300">
    <property type="match status" value="1"/>
</dbReference>
<accession>A0AAU7VI11</accession>
<dbReference type="Pfam" id="PF13690">
    <property type="entry name" value="CheX"/>
    <property type="match status" value="1"/>
</dbReference>
<comment type="function">
    <text evidence="3">May play the central regulatory role in sporulation. It may be an element of the effector pathway responsible for the activation of sporulation genes in response to nutritional stress. Spo0A may act in concert with spo0H (a sigma factor) to control the expression of some genes that are critical to the sporulation process.</text>
</comment>
<dbReference type="PROSITE" id="PS50110">
    <property type="entry name" value="RESPONSE_REGULATORY"/>
    <property type="match status" value="1"/>
</dbReference>
<dbReference type="SUPFAM" id="SSF52172">
    <property type="entry name" value="CheY-like"/>
    <property type="match status" value="1"/>
</dbReference>
<reference evidence="6" key="2">
    <citation type="submission" date="2024-06" db="EMBL/GenBank/DDBJ databases">
        <authorList>
            <person name="Petrova K.O."/>
            <person name="Toshchakov S.V."/>
            <person name="Boltjanskaja Y.V."/>
            <person name="Kevbrin V."/>
        </authorList>
    </citation>
    <scope>NUCLEOTIDE SEQUENCE</scope>
    <source>
        <strain evidence="6">Z-910T</strain>
    </source>
</reference>
<evidence type="ECO:0000256" key="3">
    <source>
        <dbReference type="ARBA" id="ARBA00024867"/>
    </source>
</evidence>
<dbReference type="GO" id="GO:0006935">
    <property type="term" value="P:chemotaxis"/>
    <property type="evidence" value="ECO:0007669"/>
    <property type="project" value="UniProtKB-KW"/>
</dbReference>
<evidence type="ECO:0000256" key="2">
    <source>
        <dbReference type="ARBA" id="ARBA00022500"/>
    </source>
</evidence>
<dbReference type="InterPro" id="IPR028976">
    <property type="entry name" value="CheC-like_sf"/>
</dbReference>
<gene>
    <name evidence="6" type="ORF">PRVXT_001666</name>
</gene>
<dbReference type="InterPro" id="IPR028051">
    <property type="entry name" value="CheX-like_dom"/>
</dbReference>
<dbReference type="Pfam" id="PF00072">
    <property type="entry name" value="Response_reg"/>
    <property type="match status" value="1"/>
</dbReference>
<proteinExistence type="predicted"/>
<feature type="domain" description="Response regulatory" evidence="5">
    <location>
        <begin position="5"/>
        <end position="120"/>
    </location>
</feature>
<dbReference type="SMART" id="SM00448">
    <property type="entry name" value="REC"/>
    <property type="match status" value="1"/>
</dbReference>
<dbReference type="GO" id="GO:0000160">
    <property type="term" value="P:phosphorelay signal transduction system"/>
    <property type="evidence" value="ECO:0007669"/>
    <property type="project" value="InterPro"/>
</dbReference>
<evidence type="ECO:0000259" key="5">
    <source>
        <dbReference type="PROSITE" id="PS50110"/>
    </source>
</evidence>
<dbReference type="EMBL" id="CP158367">
    <property type="protein sequence ID" value="XBX73671.1"/>
    <property type="molecule type" value="Genomic_DNA"/>
</dbReference>